<dbReference type="Proteomes" id="UP001294570">
    <property type="component" value="Unassembled WGS sequence"/>
</dbReference>
<dbReference type="PANTHER" id="PTHR40278">
    <property type="entry name" value="DNA UTILIZATION PROTEIN HOFN"/>
    <property type="match status" value="1"/>
</dbReference>
<dbReference type="InterPro" id="IPR052534">
    <property type="entry name" value="Extracell_DNA_Util/SecSys_Comp"/>
</dbReference>
<evidence type="ECO:0000313" key="3">
    <source>
        <dbReference type="EMBL" id="MDY7218587.1"/>
    </source>
</evidence>
<evidence type="ECO:0000256" key="1">
    <source>
        <dbReference type="SAM" id="Coils"/>
    </source>
</evidence>
<evidence type="ECO:0000256" key="2">
    <source>
        <dbReference type="SAM" id="Phobius"/>
    </source>
</evidence>
<keyword evidence="2" id="KW-0472">Membrane</keyword>
<sequence>MPGINLLPWREQQRAERQRRFFTVLILVLILATVVVFLLEYCLHVRVQQQLARNALIRDEISGLNVQVAQVRELQARREQLLDRLTRLHKLQSDRASIVRLLEQLARTVPEGMGLTALKVQGERLLISGKARSNALVSRFMLNQRGSDWLSEPTLEEVKVIQNGHLEPVYWFRLSMEKWKFNDHVK</sequence>
<dbReference type="EMBL" id="JAXIVU010000002">
    <property type="protein sequence ID" value="MDY7218587.1"/>
    <property type="molecule type" value="Genomic_DNA"/>
</dbReference>
<keyword evidence="2" id="KW-0812">Transmembrane</keyword>
<protein>
    <submittedName>
        <fullName evidence="3">PilN domain-containing protein</fullName>
    </submittedName>
</protein>
<reference evidence="3 4" key="1">
    <citation type="submission" date="2023-12" db="EMBL/GenBank/DDBJ databases">
        <title>Denitrificimonas halotolerans sp. nov.,a novel species isolated from landfill leachate.</title>
        <authorList>
            <person name="Wang S."/>
        </authorList>
    </citation>
    <scope>NUCLEOTIDE SEQUENCE [LARGE SCALE GENOMIC DNA]</scope>
    <source>
        <strain evidence="3 4">JX-1</strain>
    </source>
</reference>
<feature type="coiled-coil region" evidence="1">
    <location>
        <begin position="64"/>
        <end position="91"/>
    </location>
</feature>
<dbReference type="RefSeq" id="WP_321552675.1">
    <property type="nucleotide sequence ID" value="NZ_JAXIVU010000002.1"/>
</dbReference>
<evidence type="ECO:0000313" key="4">
    <source>
        <dbReference type="Proteomes" id="UP001294570"/>
    </source>
</evidence>
<dbReference type="PANTHER" id="PTHR40278:SF2">
    <property type="entry name" value="TYPE IV PILUS INNER MEMBRANE COMPONENT PILN"/>
    <property type="match status" value="1"/>
</dbReference>
<keyword evidence="4" id="KW-1185">Reference proteome</keyword>
<keyword evidence="1" id="KW-0175">Coiled coil</keyword>
<feature type="transmembrane region" description="Helical" evidence="2">
    <location>
        <begin position="21"/>
        <end position="39"/>
    </location>
</feature>
<name>A0ABU5GNL7_9GAMM</name>
<gene>
    <name evidence="3" type="ORF">TOI97_03200</name>
</gene>
<comment type="caution">
    <text evidence="3">The sequence shown here is derived from an EMBL/GenBank/DDBJ whole genome shotgun (WGS) entry which is preliminary data.</text>
</comment>
<proteinExistence type="predicted"/>
<dbReference type="Pfam" id="PF05137">
    <property type="entry name" value="PilN"/>
    <property type="match status" value="1"/>
</dbReference>
<organism evidence="3 4">
    <name type="scientific">Denitrificimonas halotolerans</name>
    <dbReference type="NCBI Taxonomy" id="3098930"/>
    <lineage>
        <taxon>Bacteria</taxon>
        <taxon>Pseudomonadati</taxon>
        <taxon>Pseudomonadota</taxon>
        <taxon>Gammaproteobacteria</taxon>
        <taxon>Pseudomonadales</taxon>
        <taxon>Pseudomonadaceae</taxon>
        <taxon>Denitrificimonas</taxon>
    </lineage>
</organism>
<keyword evidence="2" id="KW-1133">Transmembrane helix</keyword>
<accession>A0ABU5GNL7</accession>
<dbReference type="InterPro" id="IPR007813">
    <property type="entry name" value="PilN"/>
</dbReference>